<feature type="transmembrane region" description="Helical" evidence="7">
    <location>
        <begin position="307"/>
        <end position="326"/>
    </location>
</feature>
<dbReference type="InterPro" id="IPR011701">
    <property type="entry name" value="MFS"/>
</dbReference>
<feature type="transmembrane region" description="Helical" evidence="7">
    <location>
        <begin position="20"/>
        <end position="42"/>
    </location>
</feature>
<evidence type="ECO:0000256" key="3">
    <source>
        <dbReference type="ARBA" id="ARBA00022475"/>
    </source>
</evidence>
<keyword evidence="5 7" id="KW-1133">Transmembrane helix</keyword>
<feature type="transmembrane region" description="Helical" evidence="7">
    <location>
        <begin position="278"/>
        <end position="301"/>
    </location>
</feature>
<dbReference type="KEGG" id="fai:FAD_1011"/>
<evidence type="ECO:0000256" key="7">
    <source>
        <dbReference type="SAM" id="Phobius"/>
    </source>
</evidence>
<feature type="transmembrane region" description="Helical" evidence="7">
    <location>
        <begin position="217"/>
        <end position="236"/>
    </location>
</feature>
<feature type="transmembrane region" description="Helical" evidence="7">
    <location>
        <begin position="82"/>
        <end position="102"/>
    </location>
</feature>
<evidence type="ECO:0000256" key="4">
    <source>
        <dbReference type="ARBA" id="ARBA00022692"/>
    </source>
</evidence>
<feature type="transmembrane region" description="Helical" evidence="7">
    <location>
        <begin position="48"/>
        <end position="70"/>
    </location>
</feature>
<dbReference type="GO" id="GO:0005886">
    <property type="term" value="C:plasma membrane"/>
    <property type="evidence" value="ECO:0007669"/>
    <property type="project" value="UniProtKB-SubCell"/>
</dbReference>
<dbReference type="Pfam" id="PF07690">
    <property type="entry name" value="MFS_1"/>
    <property type="match status" value="1"/>
</dbReference>
<protein>
    <submittedName>
        <fullName evidence="8">Major facilitator superfamily permease</fullName>
    </submittedName>
</protein>
<feature type="transmembrane region" description="Helical" evidence="7">
    <location>
        <begin position="374"/>
        <end position="392"/>
    </location>
</feature>
<feature type="transmembrane region" description="Helical" evidence="7">
    <location>
        <begin position="242"/>
        <end position="266"/>
    </location>
</feature>
<evidence type="ECO:0000313" key="9">
    <source>
        <dbReference type="Proteomes" id="UP000192050"/>
    </source>
</evidence>
<dbReference type="SUPFAM" id="SSF103473">
    <property type="entry name" value="MFS general substrate transporter"/>
    <property type="match status" value="1"/>
</dbReference>
<evidence type="ECO:0000256" key="5">
    <source>
        <dbReference type="ARBA" id="ARBA00022989"/>
    </source>
</evidence>
<evidence type="ECO:0000313" key="8">
    <source>
        <dbReference type="EMBL" id="ARD84892.1"/>
    </source>
</evidence>
<accession>A0A1V0N411</accession>
<feature type="transmembrane region" description="Helical" evidence="7">
    <location>
        <begin position="346"/>
        <end position="368"/>
    </location>
</feature>
<comment type="subcellular location">
    <subcellularLocation>
        <location evidence="1">Cell membrane</location>
        <topology evidence="1">Multi-pass membrane protein</topology>
    </subcellularLocation>
</comment>
<feature type="transmembrane region" description="Helical" evidence="7">
    <location>
        <begin position="169"/>
        <end position="187"/>
    </location>
</feature>
<dbReference type="GeneID" id="31676510"/>
<reference evidence="8 9" key="1">
    <citation type="submission" date="2011-10" db="EMBL/GenBank/DDBJ databases">
        <title>Metabolic and evolutionary patterns in the extreme acidophile Ferroplasma acidiphilum.</title>
        <authorList>
            <person name="Golyshina O.V."/>
            <person name="Kozyavkin S.A."/>
            <person name="Tatusov R.L."/>
            <person name="Slesarev A.I."/>
            <person name="Golyshin P.N."/>
        </authorList>
    </citation>
    <scope>NUCLEOTIDE SEQUENCE [LARGE SCALE GENOMIC DNA]</scope>
    <source>
        <strain evidence="9">Y</strain>
    </source>
</reference>
<organism evidence="8 9">
    <name type="scientific">Ferroplasma acidiphilum</name>
    <dbReference type="NCBI Taxonomy" id="74969"/>
    <lineage>
        <taxon>Archaea</taxon>
        <taxon>Methanobacteriati</taxon>
        <taxon>Thermoplasmatota</taxon>
        <taxon>Thermoplasmata</taxon>
        <taxon>Thermoplasmatales</taxon>
        <taxon>Ferroplasmaceae</taxon>
        <taxon>Ferroplasma</taxon>
    </lineage>
</organism>
<sequence length="402" mass="43598">MGNSYKQEINEKANRKYGLIVALLIFAIMVVSNIPTPLYALYAIKFNFGSLAIAGIFATYVVFLIPSLLFWGQYSDVKGGKIPIILGIIFEIAGIISFFLAGNISELFLARAFQGLASGAISGPASALLFHYRGKAGAILTSVSTSSGTAVGPLLGGVMAEYLPFHLKLVYILSLIIIIIPVARIAPMINKLIINKRSNHNVFEFHFPKLDMAEKGLFTLSAATAFIAWSITAFYMSMSPLYIIRLLSISNIAITGLIVFLMLGIASIMQILSMKSTIFSSLLTGMISLTIAIALIVISFPFKSMEIFIVATIMTGIGQGFAFTGATREIRTISPPLKMGGVLSNYYIIIYFGVGIPTVILGLIDMISGLFSGILYYGSSLIICSLIIIIFLHKYRIKIAID</sequence>
<dbReference type="STRING" id="74969.FAD_1011"/>
<keyword evidence="6 7" id="KW-0472">Membrane</keyword>
<dbReference type="AlphaFoldDB" id="A0A1V0N411"/>
<name>A0A1V0N411_9ARCH</name>
<evidence type="ECO:0000256" key="2">
    <source>
        <dbReference type="ARBA" id="ARBA00022448"/>
    </source>
</evidence>
<dbReference type="GO" id="GO:0022857">
    <property type="term" value="F:transmembrane transporter activity"/>
    <property type="evidence" value="ECO:0007669"/>
    <property type="project" value="InterPro"/>
</dbReference>
<keyword evidence="4 7" id="KW-0812">Transmembrane</keyword>
<feature type="transmembrane region" description="Helical" evidence="7">
    <location>
        <begin position="108"/>
        <end position="130"/>
    </location>
</feature>
<dbReference type="Gene3D" id="1.20.1250.20">
    <property type="entry name" value="MFS general substrate transporter like domains"/>
    <property type="match status" value="1"/>
</dbReference>
<dbReference type="InterPro" id="IPR036259">
    <property type="entry name" value="MFS_trans_sf"/>
</dbReference>
<keyword evidence="9" id="KW-1185">Reference proteome</keyword>
<dbReference type="Proteomes" id="UP000192050">
    <property type="component" value="Chromosome"/>
</dbReference>
<gene>
    <name evidence="8" type="ORF">FAD_1011</name>
</gene>
<dbReference type="PANTHER" id="PTHR23517">
    <property type="entry name" value="RESISTANCE PROTEIN MDTM, PUTATIVE-RELATED-RELATED"/>
    <property type="match status" value="1"/>
</dbReference>
<dbReference type="RefSeq" id="WP_081142336.1">
    <property type="nucleotide sequence ID" value="NZ_CP015363.1"/>
</dbReference>
<keyword evidence="2" id="KW-0813">Transport</keyword>
<keyword evidence="3" id="KW-1003">Cell membrane</keyword>
<evidence type="ECO:0000256" key="6">
    <source>
        <dbReference type="ARBA" id="ARBA00023136"/>
    </source>
</evidence>
<proteinExistence type="predicted"/>
<dbReference type="PANTHER" id="PTHR23517:SF13">
    <property type="entry name" value="MAJOR FACILITATOR SUPERFAMILY MFS_1"/>
    <property type="match status" value="1"/>
</dbReference>
<dbReference type="InterPro" id="IPR050171">
    <property type="entry name" value="MFS_Transporters"/>
</dbReference>
<evidence type="ECO:0000256" key="1">
    <source>
        <dbReference type="ARBA" id="ARBA00004651"/>
    </source>
</evidence>
<feature type="transmembrane region" description="Helical" evidence="7">
    <location>
        <begin position="137"/>
        <end position="163"/>
    </location>
</feature>
<dbReference type="EMBL" id="CP015363">
    <property type="protein sequence ID" value="ARD84892.1"/>
    <property type="molecule type" value="Genomic_DNA"/>
</dbReference>